<organism evidence="1 2">
    <name type="scientific">Candidatus Propionivibrio dominans</name>
    <dbReference type="NCBI Taxonomy" id="2954373"/>
    <lineage>
        <taxon>Bacteria</taxon>
        <taxon>Pseudomonadati</taxon>
        <taxon>Pseudomonadota</taxon>
        <taxon>Betaproteobacteria</taxon>
        <taxon>Rhodocyclales</taxon>
        <taxon>Rhodocyclaceae</taxon>
        <taxon>Propionivibrio</taxon>
    </lineage>
</organism>
<gene>
    <name evidence="1" type="ORF">IPJ48_12785</name>
</gene>
<name>A0A9D7I836_9RHOO</name>
<dbReference type="Pfam" id="PF03692">
    <property type="entry name" value="CxxCxxCC"/>
    <property type="match status" value="1"/>
</dbReference>
<proteinExistence type="predicted"/>
<protein>
    <submittedName>
        <fullName evidence="1">YkgJ family cysteine cluster protein</fullName>
    </submittedName>
</protein>
<dbReference type="InterPro" id="IPR005358">
    <property type="entry name" value="Puta_zinc/iron-chelating_dom"/>
</dbReference>
<evidence type="ECO:0000313" key="1">
    <source>
        <dbReference type="EMBL" id="MBK7423901.1"/>
    </source>
</evidence>
<reference evidence="1" key="1">
    <citation type="submission" date="2020-10" db="EMBL/GenBank/DDBJ databases">
        <title>Connecting structure to function with the recovery of over 1000 high-quality activated sludge metagenome-assembled genomes encoding full-length rRNA genes using long-read sequencing.</title>
        <authorList>
            <person name="Singleton C.M."/>
            <person name="Petriglieri F."/>
            <person name="Kristensen J.M."/>
            <person name="Kirkegaard R.H."/>
            <person name="Michaelsen T.Y."/>
            <person name="Andersen M.H."/>
            <person name="Karst S.M."/>
            <person name="Dueholm M.S."/>
            <person name="Nielsen P.H."/>
            <person name="Albertsen M."/>
        </authorList>
    </citation>
    <scope>NUCLEOTIDE SEQUENCE</scope>
    <source>
        <strain evidence="1">EsbW_18-Q3-R4-48_MAXAC.044</strain>
    </source>
</reference>
<accession>A0A9D7I836</accession>
<sequence>MSGERVTCIACGACCVTYRVLFFRHELDCEPGGWVPTALTESISNCGVRMRCSEDDPARCIALQGTLGVDVSCAIYDRRPSPFRAFAPEAGAGTGDAACGDARRLHGLPPLPGSYEGFPLA</sequence>
<comment type="caution">
    <text evidence="1">The sequence shown here is derived from an EMBL/GenBank/DDBJ whole genome shotgun (WGS) entry which is preliminary data.</text>
</comment>
<evidence type="ECO:0000313" key="2">
    <source>
        <dbReference type="Proteomes" id="UP000886602"/>
    </source>
</evidence>
<dbReference type="Proteomes" id="UP000886602">
    <property type="component" value="Unassembled WGS sequence"/>
</dbReference>
<dbReference type="AlphaFoldDB" id="A0A9D7I836"/>
<dbReference type="EMBL" id="JADJNC010000019">
    <property type="protein sequence ID" value="MBK7423901.1"/>
    <property type="molecule type" value="Genomic_DNA"/>
</dbReference>